<dbReference type="EMBL" id="JEMN01001598">
    <property type="protein sequence ID" value="KXH32046.1"/>
    <property type="molecule type" value="Genomic_DNA"/>
</dbReference>
<name>A0A135S815_9PEZI</name>
<dbReference type="AlphaFoldDB" id="A0A135S815"/>
<accession>A0A135S815</accession>
<comment type="caution">
    <text evidence="2">The sequence shown here is derived from an EMBL/GenBank/DDBJ whole genome shotgun (WGS) entry which is preliminary data.</text>
</comment>
<reference evidence="2 3" key="1">
    <citation type="submission" date="2014-02" db="EMBL/GenBank/DDBJ databases">
        <title>The genome sequence of Colletotrichum nymphaeae SA-01.</title>
        <authorList>
            <person name="Baroncelli R."/>
            <person name="Thon M.R."/>
        </authorList>
    </citation>
    <scope>NUCLEOTIDE SEQUENCE [LARGE SCALE GENOMIC DNA]</scope>
    <source>
        <strain evidence="2 3">SA-01</strain>
    </source>
</reference>
<organism evidence="2 3">
    <name type="scientific">Colletotrichum nymphaeae SA-01</name>
    <dbReference type="NCBI Taxonomy" id="1460502"/>
    <lineage>
        <taxon>Eukaryota</taxon>
        <taxon>Fungi</taxon>
        <taxon>Dikarya</taxon>
        <taxon>Ascomycota</taxon>
        <taxon>Pezizomycotina</taxon>
        <taxon>Sordariomycetes</taxon>
        <taxon>Hypocreomycetidae</taxon>
        <taxon>Glomerellales</taxon>
        <taxon>Glomerellaceae</taxon>
        <taxon>Colletotrichum</taxon>
        <taxon>Colletotrichum acutatum species complex</taxon>
    </lineage>
</organism>
<gene>
    <name evidence="2" type="ORF">CNYM01_02461</name>
</gene>
<sequence length="69" mass="7818">MGVTEKSEGEEQEPQSALVSSRRGEKGKPRADEVDLRRSLEWCQESDWKKKSEEAKEIKGKETSHAKDG</sequence>
<proteinExistence type="predicted"/>
<evidence type="ECO:0000256" key="1">
    <source>
        <dbReference type="SAM" id="MobiDB-lite"/>
    </source>
</evidence>
<protein>
    <submittedName>
        <fullName evidence="2">Uncharacterized protein</fullName>
    </submittedName>
</protein>
<evidence type="ECO:0000313" key="3">
    <source>
        <dbReference type="Proteomes" id="UP000070054"/>
    </source>
</evidence>
<feature type="compositionally biased region" description="Basic and acidic residues" evidence="1">
    <location>
        <begin position="22"/>
        <end position="69"/>
    </location>
</feature>
<keyword evidence="3" id="KW-1185">Reference proteome</keyword>
<dbReference type="Proteomes" id="UP000070054">
    <property type="component" value="Unassembled WGS sequence"/>
</dbReference>
<feature type="region of interest" description="Disordered" evidence="1">
    <location>
        <begin position="1"/>
        <end position="69"/>
    </location>
</feature>
<evidence type="ECO:0000313" key="2">
    <source>
        <dbReference type="EMBL" id="KXH32046.1"/>
    </source>
</evidence>